<dbReference type="OrthoDB" id="9795583at2"/>
<keyword evidence="4" id="KW-0804">Transcription</keyword>
<comment type="similarity">
    <text evidence="1">Belongs to the BlaI transcriptional regulatory family.</text>
</comment>
<proteinExistence type="inferred from homology"/>
<name>A0A402D1H0_9BACT</name>
<dbReference type="KEGG" id="ccot:CCAX7_006720"/>
<dbReference type="CDD" id="cd00090">
    <property type="entry name" value="HTH_ARSR"/>
    <property type="match status" value="1"/>
</dbReference>
<dbReference type="Pfam" id="PF03965">
    <property type="entry name" value="Penicillinase_R"/>
    <property type="match status" value="1"/>
</dbReference>
<evidence type="ECO:0000256" key="3">
    <source>
        <dbReference type="ARBA" id="ARBA00023125"/>
    </source>
</evidence>
<dbReference type="Gene3D" id="1.10.10.10">
    <property type="entry name" value="Winged helix-like DNA-binding domain superfamily/Winged helix DNA-binding domain"/>
    <property type="match status" value="1"/>
</dbReference>
<keyword evidence="2" id="KW-0805">Transcription regulation</keyword>
<dbReference type="RefSeq" id="WP_119323380.1">
    <property type="nucleotide sequence ID" value="NZ_AP025739.1"/>
</dbReference>
<sequence>MPKMIGQGLSRREREILDALYERNPMSVSEVREAMPEPPTYSAVRSLLRILEDKGHVRHKEDGKRYLYLPTLAPQTAARTALRQVVQTFFSGSLESAVKTFLSDRDTEISDAELDRLSQLIAEARAEEGEPPHG</sequence>
<dbReference type="Proteomes" id="UP000287394">
    <property type="component" value="Chromosome"/>
</dbReference>
<keyword evidence="6" id="KW-1185">Reference proteome</keyword>
<dbReference type="EMBL" id="AP025739">
    <property type="protein sequence ID" value="BDI28621.1"/>
    <property type="molecule type" value="Genomic_DNA"/>
</dbReference>
<dbReference type="InterPro" id="IPR036388">
    <property type="entry name" value="WH-like_DNA-bd_sf"/>
</dbReference>
<evidence type="ECO:0000313" key="6">
    <source>
        <dbReference type="Proteomes" id="UP000287394"/>
    </source>
</evidence>
<organism evidence="5 6">
    <name type="scientific">Capsulimonas corticalis</name>
    <dbReference type="NCBI Taxonomy" id="2219043"/>
    <lineage>
        <taxon>Bacteria</taxon>
        <taxon>Bacillati</taxon>
        <taxon>Armatimonadota</taxon>
        <taxon>Armatimonadia</taxon>
        <taxon>Capsulimonadales</taxon>
        <taxon>Capsulimonadaceae</taxon>
        <taxon>Capsulimonas</taxon>
    </lineage>
</organism>
<accession>A0A402D1H0</accession>
<evidence type="ECO:0000256" key="2">
    <source>
        <dbReference type="ARBA" id="ARBA00023015"/>
    </source>
</evidence>
<evidence type="ECO:0000256" key="4">
    <source>
        <dbReference type="ARBA" id="ARBA00023163"/>
    </source>
</evidence>
<dbReference type="SUPFAM" id="SSF46785">
    <property type="entry name" value="Winged helix' DNA-binding domain"/>
    <property type="match status" value="1"/>
</dbReference>
<keyword evidence="3" id="KW-0238">DNA-binding</keyword>
<dbReference type="InterPro" id="IPR011991">
    <property type="entry name" value="ArsR-like_HTH"/>
</dbReference>
<dbReference type="GO" id="GO:0045892">
    <property type="term" value="P:negative regulation of DNA-templated transcription"/>
    <property type="evidence" value="ECO:0007669"/>
    <property type="project" value="InterPro"/>
</dbReference>
<evidence type="ECO:0000313" key="5">
    <source>
        <dbReference type="EMBL" id="BDI28621.1"/>
    </source>
</evidence>
<reference evidence="5 6" key="1">
    <citation type="journal article" date="2019" name="Int. J. Syst. Evol. Microbiol.">
        <title>Capsulimonas corticalis gen. nov., sp. nov., an aerobic capsulated bacterium, of a novel bacterial order, Capsulimonadales ord. nov., of the class Armatimonadia of the phylum Armatimonadetes.</title>
        <authorList>
            <person name="Li J."/>
            <person name="Kudo C."/>
            <person name="Tonouchi A."/>
        </authorList>
    </citation>
    <scope>NUCLEOTIDE SEQUENCE [LARGE SCALE GENOMIC DNA]</scope>
    <source>
        <strain evidence="5 6">AX-7</strain>
    </source>
</reference>
<dbReference type="InterPro" id="IPR036390">
    <property type="entry name" value="WH_DNA-bd_sf"/>
</dbReference>
<dbReference type="AlphaFoldDB" id="A0A402D1H0"/>
<evidence type="ECO:0000256" key="1">
    <source>
        <dbReference type="ARBA" id="ARBA00011046"/>
    </source>
</evidence>
<dbReference type="GO" id="GO:0003677">
    <property type="term" value="F:DNA binding"/>
    <property type="evidence" value="ECO:0007669"/>
    <property type="project" value="UniProtKB-KW"/>
</dbReference>
<dbReference type="InterPro" id="IPR005650">
    <property type="entry name" value="BlaI_family"/>
</dbReference>
<protein>
    <submittedName>
        <fullName evidence="5">Uncharacterized protein</fullName>
    </submittedName>
</protein>
<gene>
    <name evidence="5" type="ORF">CCAX7_006720</name>
</gene>